<dbReference type="KEGG" id="abat:CFX1CAM_1491"/>
<dbReference type="Gene3D" id="3.40.1090.10">
    <property type="entry name" value="Cytosolic phospholipase A2 catalytic domain"/>
    <property type="match status" value="2"/>
</dbReference>
<protein>
    <recommendedName>
        <fullName evidence="5">PNPLA domain-containing protein</fullName>
    </recommendedName>
</protein>
<feature type="short sequence motif" description="GXGXXG" evidence="4">
    <location>
        <begin position="9"/>
        <end position="14"/>
    </location>
</feature>
<dbReference type="PANTHER" id="PTHR14226:SF29">
    <property type="entry name" value="NEUROPATHY TARGET ESTERASE SWS"/>
    <property type="match status" value="1"/>
</dbReference>
<feature type="short sequence motif" description="DGA/G" evidence="4">
    <location>
        <begin position="151"/>
        <end position="153"/>
    </location>
</feature>
<dbReference type="PROSITE" id="PS51635">
    <property type="entry name" value="PNPLA"/>
    <property type="match status" value="1"/>
</dbReference>
<dbReference type="InterPro" id="IPR016035">
    <property type="entry name" value="Acyl_Trfase/lysoPLipase"/>
</dbReference>
<feature type="short sequence motif" description="GXSXG" evidence="4">
    <location>
        <begin position="36"/>
        <end position="40"/>
    </location>
</feature>
<dbReference type="Pfam" id="PF01734">
    <property type="entry name" value="Patatin"/>
    <property type="match status" value="1"/>
</dbReference>
<reference evidence="7" key="1">
    <citation type="submission" date="2017-05" db="EMBL/GenBank/DDBJ databases">
        <authorList>
            <person name="Kirkegaard R."/>
            <person name="Mcilroy J S."/>
        </authorList>
    </citation>
    <scope>NUCLEOTIDE SEQUENCE [LARGE SCALE GENOMIC DNA]</scope>
</reference>
<keyword evidence="3 4" id="KW-0443">Lipid metabolism</keyword>
<gene>
    <name evidence="6" type="ORF">CFX1CAM_1491</name>
</gene>
<keyword evidence="2 4" id="KW-0442">Lipid degradation</keyword>
<feature type="active site" description="Proton acceptor" evidence="4">
    <location>
        <position position="151"/>
    </location>
</feature>
<dbReference type="AlphaFoldDB" id="A0A1Y6K4S4"/>
<evidence type="ECO:0000259" key="5">
    <source>
        <dbReference type="PROSITE" id="PS51635"/>
    </source>
</evidence>
<evidence type="ECO:0000313" key="6">
    <source>
        <dbReference type="EMBL" id="SMX54556.1"/>
    </source>
</evidence>
<dbReference type="EMBL" id="LT859958">
    <property type="protein sequence ID" value="SMX54556.1"/>
    <property type="molecule type" value="Genomic_DNA"/>
</dbReference>
<keyword evidence="7" id="KW-1185">Reference proteome</keyword>
<organism evidence="6 7">
    <name type="scientific">Candidatus Brevifilum fermentans</name>
    <dbReference type="NCBI Taxonomy" id="1986204"/>
    <lineage>
        <taxon>Bacteria</taxon>
        <taxon>Bacillati</taxon>
        <taxon>Chloroflexota</taxon>
        <taxon>Anaerolineae</taxon>
        <taxon>Anaerolineales</taxon>
        <taxon>Anaerolineaceae</taxon>
        <taxon>Candidatus Brevifilum</taxon>
    </lineage>
</organism>
<proteinExistence type="predicted"/>
<dbReference type="PANTHER" id="PTHR14226">
    <property type="entry name" value="NEUROPATHY TARGET ESTERASE/SWISS CHEESE D.MELANOGASTER"/>
    <property type="match status" value="1"/>
</dbReference>
<evidence type="ECO:0000256" key="3">
    <source>
        <dbReference type="ARBA" id="ARBA00023098"/>
    </source>
</evidence>
<dbReference type="CDD" id="cd07205">
    <property type="entry name" value="Pat_PNPLA6_PNPLA7_NTE1_like"/>
    <property type="match status" value="1"/>
</dbReference>
<feature type="domain" description="PNPLA" evidence="5">
    <location>
        <begin position="5"/>
        <end position="164"/>
    </location>
</feature>
<name>A0A1Y6K4S4_9CHLR</name>
<dbReference type="InterPro" id="IPR050301">
    <property type="entry name" value="NTE"/>
</dbReference>
<feature type="active site" description="Nucleophile" evidence="4">
    <location>
        <position position="38"/>
    </location>
</feature>
<dbReference type="GO" id="GO:0016042">
    <property type="term" value="P:lipid catabolic process"/>
    <property type="evidence" value="ECO:0007669"/>
    <property type="project" value="UniProtKB-UniRule"/>
</dbReference>
<keyword evidence="1 4" id="KW-0378">Hydrolase</keyword>
<dbReference type="InterPro" id="IPR002641">
    <property type="entry name" value="PNPLA_dom"/>
</dbReference>
<dbReference type="RefSeq" id="WP_087862390.1">
    <property type="nucleotide sequence ID" value="NZ_LT859958.1"/>
</dbReference>
<sequence>MDIALALGGGGVRGVAHIGVLRTLEEHRFKIKAIAGTSAGGLVGAVYAAGFSTQKIEDAINDFSPLRSFSRQAQDSPSLLGLGGISEILEGLLSDITFDELKIPFAATAVSLYTGKEIILNKGKVLDAILATAAVPGVFPSQKIGGRVLVDGGILDPVPVQVVRWLRPDLPVIAVTLHKRPSDFPEEEVPLPIYIPGPTPIVEHLTNLKSVQAFKIFAQSMEIASQHLTELSMLVYKPEVIISPPVGHIGLLQKIEVSEMIDAGMIATEEVLDEIEAEANWMKKLQRKVKHRVNPDPLPDYWGNIKR</sequence>
<evidence type="ECO:0000256" key="2">
    <source>
        <dbReference type="ARBA" id="ARBA00022963"/>
    </source>
</evidence>
<evidence type="ECO:0000313" key="7">
    <source>
        <dbReference type="Proteomes" id="UP000195514"/>
    </source>
</evidence>
<dbReference type="GO" id="GO:0016787">
    <property type="term" value="F:hydrolase activity"/>
    <property type="evidence" value="ECO:0007669"/>
    <property type="project" value="UniProtKB-UniRule"/>
</dbReference>
<dbReference type="SUPFAM" id="SSF52151">
    <property type="entry name" value="FabD/lysophospholipase-like"/>
    <property type="match status" value="1"/>
</dbReference>
<evidence type="ECO:0000256" key="4">
    <source>
        <dbReference type="PROSITE-ProRule" id="PRU01161"/>
    </source>
</evidence>
<dbReference type="OrthoDB" id="9770965at2"/>
<accession>A0A1Y6K4S4</accession>
<evidence type="ECO:0000256" key="1">
    <source>
        <dbReference type="ARBA" id="ARBA00022801"/>
    </source>
</evidence>
<dbReference type="Proteomes" id="UP000195514">
    <property type="component" value="Chromosome I"/>
</dbReference>